<evidence type="ECO:0000256" key="3">
    <source>
        <dbReference type="ARBA" id="ARBA00022552"/>
    </source>
</evidence>
<dbReference type="InterPro" id="IPR023091">
    <property type="entry name" value="MetalPrtase_cat_dom_sf_prd"/>
</dbReference>
<dbReference type="KEGG" id="tum:CBW65_14205"/>
<evidence type="ECO:0000256" key="4">
    <source>
        <dbReference type="ARBA" id="ARBA00022722"/>
    </source>
</evidence>
<dbReference type="Gene3D" id="3.40.390.30">
    <property type="entry name" value="Metalloproteases ('zincins'), catalytic domain"/>
    <property type="match status" value="1"/>
</dbReference>
<dbReference type="InterPro" id="IPR002036">
    <property type="entry name" value="YbeY"/>
</dbReference>
<keyword evidence="7 9" id="KW-0378">Hydrolase</keyword>
<evidence type="ECO:0000256" key="6">
    <source>
        <dbReference type="ARBA" id="ARBA00022759"/>
    </source>
</evidence>
<keyword evidence="4 9" id="KW-0540">Nuclease</keyword>
<comment type="similarity">
    <text evidence="1 9">Belongs to the endoribonuclease YbeY family.</text>
</comment>
<evidence type="ECO:0000256" key="2">
    <source>
        <dbReference type="ARBA" id="ARBA00022517"/>
    </source>
</evidence>
<dbReference type="EC" id="3.1.-.-" evidence="9"/>
<dbReference type="GO" id="GO:0006364">
    <property type="term" value="P:rRNA processing"/>
    <property type="evidence" value="ECO:0007669"/>
    <property type="project" value="UniProtKB-UniRule"/>
</dbReference>
<evidence type="ECO:0000256" key="5">
    <source>
        <dbReference type="ARBA" id="ARBA00022723"/>
    </source>
</evidence>
<dbReference type="HAMAP" id="MF_00009">
    <property type="entry name" value="Endoribonucl_YbeY"/>
    <property type="match status" value="1"/>
</dbReference>
<keyword evidence="8 9" id="KW-0862">Zinc</keyword>
<accession>A0A1Y0IPR2</accession>
<dbReference type="Proteomes" id="UP000195437">
    <property type="component" value="Chromosome"/>
</dbReference>
<dbReference type="GO" id="GO:0005737">
    <property type="term" value="C:cytoplasm"/>
    <property type="evidence" value="ECO:0007669"/>
    <property type="project" value="UniProtKB-SubCell"/>
</dbReference>
<feature type="binding site" evidence="9">
    <location>
        <position position="132"/>
    </location>
    <ligand>
        <name>Zn(2+)</name>
        <dbReference type="ChEBI" id="CHEBI:29105"/>
        <note>catalytic</note>
    </ligand>
</feature>
<comment type="cofactor">
    <cofactor evidence="9">
        <name>Zn(2+)</name>
        <dbReference type="ChEBI" id="CHEBI:29105"/>
    </cofactor>
    <text evidence="9">Binds 1 zinc ion.</text>
</comment>
<dbReference type="Pfam" id="PF02130">
    <property type="entry name" value="YbeY"/>
    <property type="match status" value="1"/>
</dbReference>
<keyword evidence="9" id="KW-0963">Cytoplasm</keyword>
<proteinExistence type="inferred from homology"/>
<dbReference type="GO" id="GO:0008270">
    <property type="term" value="F:zinc ion binding"/>
    <property type="evidence" value="ECO:0007669"/>
    <property type="project" value="UniProtKB-UniRule"/>
</dbReference>
<evidence type="ECO:0000256" key="8">
    <source>
        <dbReference type="ARBA" id="ARBA00022833"/>
    </source>
</evidence>
<dbReference type="NCBIfam" id="TIGR00043">
    <property type="entry name" value="rRNA maturation RNase YbeY"/>
    <property type="match status" value="1"/>
</dbReference>
<dbReference type="PROSITE" id="PS01306">
    <property type="entry name" value="UPF0054"/>
    <property type="match status" value="1"/>
</dbReference>
<sequence>MEPVNITVEILDEYGEQFEFAVTEVLNKAIEHAARHENISTGEVVISLVDDEAIHELNRTYRGKDAPTDVLSFAMMEEGAGEPEIFFDPEDAAELETEDMLGDIIISVPTAKRQAEEYGHSLERELAFLAVHGFLHLVGYDHGTEEEEKEMFSRQDTIMEAAGITRG</sequence>
<dbReference type="GO" id="GO:0004521">
    <property type="term" value="F:RNA endonuclease activity"/>
    <property type="evidence" value="ECO:0007669"/>
    <property type="project" value="UniProtKB-UniRule"/>
</dbReference>
<keyword evidence="11" id="KW-1185">Reference proteome</keyword>
<reference evidence="11" key="1">
    <citation type="submission" date="2017-05" db="EMBL/GenBank/DDBJ databases">
        <authorList>
            <person name="Sung H."/>
        </authorList>
    </citation>
    <scope>NUCLEOTIDE SEQUENCE [LARGE SCALE GENOMIC DNA]</scope>
    <source>
        <strain evidence="11">AR23208</strain>
    </source>
</reference>
<organism evidence="10 11">
    <name type="scientific">Tumebacillus avium</name>
    <dbReference type="NCBI Taxonomy" id="1903704"/>
    <lineage>
        <taxon>Bacteria</taxon>
        <taxon>Bacillati</taxon>
        <taxon>Bacillota</taxon>
        <taxon>Bacilli</taxon>
        <taxon>Bacillales</taxon>
        <taxon>Alicyclobacillaceae</taxon>
        <taxon>Tumebacillus</taxon>
    </lineage>
</organism>
<gene>
    <name evidence="9" type="primary">ybeY</name>
    <name evidence="10" type="ORF">CBW65_14205</name>
</gene>
<comment type="function">
    <text evidence="9">Single strand-specific metallo-endoribonuclease involved in late-stage 70S ribosome quality control and in maturation of the 3' terminus of the 16S rRNA.</text>
</comment>
<keyword evidence="6 9" id="KW-0255">Endonuclease</keyword>
<feature type="binding site" evidence="9">
    <location>
        <position position="136"/>
    </location>
    <ligand>
        <name>Zn(2+)</name>
        <dbReference type="ChEBI" id="CHEBI:29105"/>
        <note>catalytic</note>
    </ligand>
</feature>
<evidence type="ECO:0000256" key="9">
    <source>
        <dbReference type="HAMAP-Rule" id="MF_00009"/>
    </source>
</evidence>
<dbReference type="RefSeq" id="WP_087457394.1">
    <property type="nucleotide sequence ID" value="NZ_CP021434.1"/>
</dbReference>
<dbReference type="PANTHER" id="PTHR46986">
    <property type="entry name" value="ENDORIBONUCLEASE YBEY, CHLOROPLASTIC"/>
    <property type="match status" value="1"/>
</dbReference>
<dbReference type="AlphaFoldDB" id="A0A1Y0IPR2"/>
<evidence type="ECO:0000256" key="7">
    <source>
        <dbReference type="ARBA" id="ARBA00022801"/>
    </source>
</evidence>
<dbReference type="PANTHER" id="PTHR46986:SF1">
    <property type="entry name" value="ENDORIBONUCLEASE YBEY, CHLOROPLASTIC"/>
    <property type="match status" value="1"/>
</dbReference>
<dbReference type="GO" id="GO:0004222">
    <property type="term" value="F:metalloendopeptidase activity"/>
    <property type="evidence" value="ECO:0007669"/>
    <property type="project" value="InterPro"/>
</dbReference>
<protein>
    <recommendedName>
        <fullName evidence="9">Endoribonuclease YbeY</fullName>
        <ecNumber evidence="9">3.1.-.-</ecNumber>
    </recommendedName>
</protein>
<dbReference type="SUPFAM" id="SSF55486">
    <property type="entry name" value="Metalloproteases ('zincins'), catalytic domain"/>
    <property type="match status" value="1"/>
</dbReference>
<keyword evidence="3 9" id="KW-0698">rRNA processing</keyword>
<name>A0A1Y0IPR2_9BACL</name>
<evidence type="ECO:0000313" key="10">
    <source>
        <dbReference type="EMBL" id="ARU62029.1"/>
    </source>
</evidence>
<dbReference type="EMBL" id="CP021434">
    <property type="protein sequence ID" value="ARU62029.1"/>
    <property type="molecule type" value="Genomic_DNA"/>
</dbReference>
<evidence type="ECO:0000256" key="1">
    <source>
        <dbReference type="ARBA" id="ARBA00010875"/>
    </source>
</evidence>
<keyword evidence="2 9" id="KW-0690">Ribosome biogenesis</keyword>
<dbReference type="OrthoDB" id="9807740at2"/>
<keyword evidence="5 9" id="KW-0479">Metal-binding</keyword>
<dbReference type="InterPro" id="IPR020549">
    <property type="entry name" value="YbeY_CS"/>
</dbReference>
<feature type="binding site" evidence="9">
    <location>
        <position position="142"/>
    </location>
    <ligand>
        <name>Zn(2+)</name>
        <dbReference type="ChEBI" id="CHEBI:29105"/>
        <note>catalytic</note>
    </ligand>
</feature>
<evidence type="ECO:0000313" key="11">
    <source>
        <dbReference type="Proteomes" id="UP000195437"/>
    </source>
</evidence>
<comment type="subcellular location">
    <subcellularLocation>
        <location evidence="9">Cytoplasm</location>
    </subcellularLocation>
</comment>